<name>A0A0R0BTV2_9GAMM</name>
<keyword evidence="2" id="KW-1185">Reference proteome</keyword>
<dbReference type="STRING" id="266128.ABB25_01090"/>
<dbReference type="EMBL" id="LDJH01000002">
    <property type="protein sequence ID" value="KRG60815.1"/>
    <property type="molecule type" value="Genomic_DNA"/>
</dbReference>
<evidence type="ECO:0000313" key="1">
    <source>
        <dbReference type="EMBL" id="KRG60815.1"/>
    </source>
</evidence>
<dbReference type="PATRIC" id="fig|266128.3.peg.1288"/>
<organism evidence="1 2">
    <name type="scientific">Stenotrophomonas koreensis</name>
    <dbReference type="NCBI Taxonomy" id="266128"/>
    <lineage>
        <taxon>Bacteria</taxon>
        <taxon>Pseudomonadati</taxon>
        <taxon>Pseudomonadota</taxon>
        <taxon>Gammaproteobacteria</taxon>
        <taxon>Lysobacterales</taxon>
        <taxon>Lysobacteraceae</taxon>
        <taxon>Stenotrophomonas</taxon>
    </lineage>
</organism>
<sequence length="265" mass="27255">MSYRFYNPAPVLHDLLGIEPCAGGSLAFFDRGTTTPRLTWADAEQQVPNPNPVPLDSSGRVNNNVWLDGGYTVVLKDAAGQTVWTRDVDSGSGAGQAIPTLITGQFLTNDGSNLAWAPVLELPDPTGAEGHQLEVVSGIPAWAPKPPPFVPPEPDWDVGAKTLVLGGFAIQTGNATIPASSNYISSVGITFEKPFTELFYVGPAAGIVSVGSFGAGVTLSVTGYTPGMASSGCTINANCTDDGGDGRAIASPVPVAWVAIGKVAA</sequence>
<gene>
    <name evidence="1" type="ORF">ABB25_01090</name>
</gene>
<dbReference type="OrthoDB" id="6038362at2"/>
<comment type="caution">
    <text evidence="1">The sequence shown here is derived from an EMBL/GenBank/DDBJ whole genome shotgun (WGS) entry which is preliminary data.</text>
</comment>
<accession>A0A0R0BTV2</accession>
<dbReference type="Proteomes" id="UP000051254">
    <property type="component" value="Unassembled WGS sequence"/>
</dbReference>
<evidence type="ECO:0000313" key="2">
    <source>
        <dbReference type="Proteomes" id="UP000051254"/>
    </source>
</evidence>
<dbReference type="AlphaFoldDB" id="A0A0R0BTV2"/>
<proteinExistence type="predicted"/>
<protein>
    <submittedName>
        <fullName evidence="1">Uncharacterized protein</fullName>
    </submittedName>
</protein>
<dbReference type="RefSeq" id="WP_057662456.1">
    <property type="nucleotide sequence ID" value="NZ_LDJH01000002.1"/>
</dbReference>
<reference evidence="1 2" key="1">
    <citation type="submission" date="2015-05" db="EMBL/GenBank/DDBJ databases">
        <title>Genome sequencing and analysis of members of genus Stenotrophomonas.</title>
        <authorList>
            <person name="Patil P.P."/>
            <person name="Midha S."/>
            <person name="Patil P.B."/>
        </authorList>
    </citation>
    <scope>NUCLEOTIDE SEQUENCE [LARGE SCALE GENOMIC DNA]</scope>
    <source>
        <strain evidence="1 2">DSM 17805</strain>
    </source>
</reference>